<dbReference type="RefSeq" id="WP_012347189.1">
    <property type="nucleotide sequence ID" value="NC_010524.1"/>
</dbReference>
<dbReference type="EMBL" id="CP001013">
    <property type="protein sequence ID" value="ACB34429.1"/>
    <property type="molecule type" value="Genomic_DNA"/>
</dbReference>
<evidence type="ECO:0000313" key="3">
    <source>
        <dbReference type="Proteomes" id="UP000001693"/>
    </source>
</evidence>
<organism evidence="2 3">
    <name type="scientific">Leptothrix cholodnii (strain ATCC 51168 / LMG 8142 / SP-6)</name>
    <name type="common">Leptothrix discophora (strain SP-6)</name>
    <dbReference type="NCBI Taxonomy" id="395495"/>
    <lineage>
        <taxon>Bacteria</taxon>
        <taxon>Pseudomonadati</taxon>
        <taxon>Pseudomonadota</taxon>
        <taxon>Betaproteobacteria</taxon>
        <taxon>Burkholderiales</taxon>
        <taxon>Sphaerotilaceae</taxon>
        <taxon>Leptothrix</taxon>
    </lineage>
</organism>
<proteinExistence type="predicted"/>
<dbReference type="KEGG" id="lch:Lcho_2163"/>
<feature type="signal peptide" evidence="1">
    <location>
        <begin position="1"/>
        <end position="22"/>
    </location>
</feature>
<evidence type="ECO:0008006" key="4">
    <source>
        <dbReference type="Google" id="ProtNLM"/>
    </source>
</evidence>
<dbReference type="CDD" id="cd16329">
    <property type="entry name" value="LolA_like"/>
    <property type="match status" value="1"/>
</dbReference>
<dbReference type="Proteomes" id="UP000001693">
    <property type="component" value="Chromosome"/>
</dbReference>
<feature type="chain" id="PRO_5002773302" description="DUF1329 domain-containing protein" evidence="1">
    <location>
        <begin position="23"/>
        <end position="449"/>
    </location>
</feature>
<dbReference type="AlphaFoldDB" id="B1Y2T7"/>
<protein>
    <recommendedName>
        <fullName evidence="4">DUF1329 domain-containing protein</fullName>
    </recommendedName>
</protein>
<dbReference type="Pfam" id="PF07044">
    <property type="entry name" value="DUF1329"/>
    <property type="match status" value="1"/>
</dbReference>
<accession>B1Y2T7</accession>
<evidence type="ECO:0000313" key="2">
    <source>
        <dbReference type="EMBL" id="ACB34429.1"/>
    </source>
</evidence>
<dbReference type="Gene3D" id="2.50.20.10">
    <property type="entry name" value="Lipoprotein localisation LolA/LolB/LppX"/>
    <property type="match status" value="1"/>
</dbReference>
<keyword evidence="3" id="KW-1185">Reference proteome</keyword>
<dbReference type="InterPro" id="IPR010752">
    <property type="entry name" value="DUF1329"/>
</dbReference>
<dbReference type="HOGENOM" id="CLU_048734_0_0_4"/>
<dbReference type="eggNOG" id="ENOG502Z7HQ">
    <property type="taxonomic scope" value="Bacteria"/>
</dbReference>
<dbReference type="STRING" id="395495.Lcho_2163"/>
<sequence precursor="true">MTIRHTTVAAAIGLLTSLAAHAAISADEARALGTTLTAIGAEKGANKDGSIPAYSGGLSSAPAGFKAGDGIRPNPFAADKPRLVIDARNLAQHAEQLTEGSKALLQKYPSYRIDVYPTQRSVAFPKFVADNTAKNAVRAKTLNDGRSIEGAHAGFPFPIPKTGNEAMWNHLVRFNGQAYESKYRNLNVDASGRVNLATEGLSTQEYPFWDNAKTSADTFWRIKLTYTGPARRAGEALMLIDPLDIGTKERRAWSYLPGQRRTKVAPDLSHDTPNPGTAGATTFDDTFIFNGSMDRYDFKLVGKKEMLVPYNAYAAVYGARQDDLLKPNHLNPDLVRWELHRVWVVEAKLKDGKRHVYSKRTFYLDEDSWVALASDEYDARGQLWRAGFAYMAPSYDLPAPYTDMFGHYDLIARVYSLTGFIAETGGLKHTKALAEREWTADALAGAGIR</sequence>
<keyword evidence="1" id="KW-0732">Signal</keyword>
<dbReference type="OrthoDB" id="6751304at2"/>
<name>B1Y2T7_LEPCP</name>
<evidence type="ECO:0000256" key="1">
    <source>
        <dbReference type="SAM" id="SignalP"/>
    </source>
</evidence>
<reference evidence="2 3" key="1">
    <citation type="submission" date="2008-03" db="EMBL/GenBank/DDBJ databases">
        <title>Complete sequence of Leptothrix cholodnii SP-6.</title>
        <authorList>
            <consortium name="US DOE Joint Genome Institute"/>
            <person name="Copeland A."/>
            <person name="Lucas S."/>
            <person name="Lapidus A."/>
            <person name="Glavina del Rio T."/>
            <person name="Dalin E."/>
            <person name="Tice H."/>
            <person name="Bruce D."/>
            <person name="Goodwin L."/>
            <person name="Pitluck S."/>
            <person name="Chertkov O."/>
            <person name="Brettin T."/>
            <person name="Detter J.C."/>
            <person name="Han C."/>
            <person name="Kuske C.R."/>
            <person name="Schmutz J."/>
            <person name="Larimer F."/>
            <person name="Land M."/>
            <person name="Hauser L."/>
            <person name="Kyrpides N."/>
            <person name="Lykidis A."/>
            <person name="Emerson D."/>
            <person name="Richardson P."/>
        </authorList>
    </citation>
    <scope>NUCLEOTIDE SEQUENCE [LARGE SCALE GENOMIC DNA]</scope>
    <source>
        <strain evidence="3">ATCC 51168 / LMG 8142 / SP-6</strain>
    </source>
</reference>
<gene>
    <name evidence="2" type="ordered locus">Lcho_2163</name>
</gene>